<evidence type="ECO:0000313" key="5">
    <source>
        <dbReference type="EMBL" id="GHD62022.1"/>
    </source>
</evidence>
<feature type="domain" description="HTH gntR-type" evidence="4">
    <location>
        <begin position="15"/>
        <end position="82"/>
    </location>
</feature>
<dbReference type="SUPFAM" id="SSF46785">
    <property type="entry name" value="Winged helix' DNA-binding domain"/>
    <property type="match status" value="1"/>
</dbReference>
<reference evidence="5" key="1">
    <citation type="journal article" date="2014" name="Int. J. Syst. Evol. Microbiol.">
        <title>Complete genome sequence of Corynebacterium casei LMG S-19264T (=DSM 44701T), isolated from a smear-ripened cheese.</title>
        <authorList>
            <consortium name="US DOE Joint Genome Institute (JGI-PGF)"/>
            <person name="Walter F."/>
            <person name="Albersmeier A."/>
            <person name="Kalinowski J."/>
            <person name="Ruckert C."/>
        </authorList>
    </citation>
    <scope>NUCLEOTIDE SEQUENCE</scope>
    <source>
        <strain evidence="5">KCTC 42651</strain>
    </source>
</reference>
<dbReference type="InterPro" id="IPR036388">
    <property type="entry name" value="WH-like_DNA-bd_sf"/>
</dbReference>
<evidence type="ECO:0000256" key="1">
    <source>
        <dbReference type="ARBA" id="ARBA00023015"/>
    </source>
</evidence>
<dbReference type="AlphaFoldDB" id="A0A918XXL2"/>
<evidence type="ECO:0000313" key="6">
    <source>
        <dbReference type="Proteomes" id="UP000630353"/>
    </source>
</evidence>
<protein>
    <submittedName>
        <fullName evidence="5">Transcriptional regulator</fullName>
    </submittedName>
</protein>
<dbReference type="PANTHER" id="PTHR43537">
    <property type="entry name" value="TRANSCRIPTIONAL REGULATOR, GNTR FAMILY"/>
    <property type="match status" value="1"/>
</dbReference>
<dbReference type="CDD" id="cd07377">
    <property type="entry name" value="WHTH_GntR"/>
    <property type="match status" value="1"/>
</dbReference>
<keyword evidence="1" id="KW-0805">Transcription regulation</keyword>
<keyword evidence="3" id="KW-0804">Transcription</keyword>
<sequence>MFCIQIGRNRGADTMSQSLDALLRLRDLILNGDLAPGERVSELPLVERLGVSRTPVRLALVKLEHEGLLEALRGGGYVVKAFGYDEIVDAIELRGVLEGTAARLASERLGRRSELDALRTCLRQLDSVVSPSSGPEGFNSYVALNERFHRLLLGLAKSAALERAIDHATSLPFASPSAFFFAQSELPRSREMLIVAQDQHRTILEAIENREGARAEALAREHARLARRNLDLARSDRSLLEGVPGAALIRLRDAV</sequence>
<keyword evidence="6" id="KW-1185">Reference proteome</keyword>
<dbReference type="SMART" id="SM00895">
    <property type="entry name" value="FCD"/>
    <property type="match status" value="1"/>
</dbReference>
<dbReference type="GO" id="GO:0003677">
    <property type="term" value="F:DNA binding"/>
    <property type="evidence" value="ECO:0007669"/>
    <property type="project" value="UniProtKB-KW"/>
</dbReference>
<dbReference type="InterPro" id="IPR000524">
    <property type="entry name" value="Tscrpt_reg_HTH_GntR"/>
</dbReference>
<dbReference type="Gene3D" id="1.10.10.10">
    <property type="entry name" value="Winged helix-like DNA-binding domain superfamily/Winged helix DNA-binding domain"/>
    <property type="match status" value="1"/>
</dbReference>
<gene>
    <name evidence="5" type="ORF">GCM10017083_50230</name>
</gene>
<dbReference type="EMBL" id="BMZS01000014">
    <property type="protein sequence ID" value="GHD62022.1"/>
    <property type="molecule type" value="Genomic_DNA"/>
</dbReference>
<accession>A0A918XXL2</accession>
<name>A0A918XXL2_9PROT</name>
<dbReference type="PANTHER" id="PTHR43537:SF49">
    <property type="entry name" value="TRANSCRIPTIONAL REGULATORY PROTEIN"/>
    <property type="match status" value="1"/>
</dbReference>
<proteinExistence type="predicted"/>
<reference evidence="5" key="2">
    <citation type="submission" date="2020-09" db="EMBL/GenBank/DDBJ databases">
        <authorList>
            <person name="Sun Q."/>
            <person name="Kim S."/>
        </authorList>
    </citation>
    <scope>NUCLEOTIDE SEQUENCE</scope>
    <source>
        <strain evidence="5">KCTC 42651</strain>
    </source>
</reference>
<dbReference type="Gene3D" id="1.20.120.530">
    <property type="entry name" value="GntR ligand-binding domain-like"/>
    <property type="match status" value="1"/>
</dbReference>
<evidence type="ECO:0000256" key="2">
    <source>
        <dbReference type="ARBA" id="ARBA00023125"/>
    </source>
</evidence>
<dbReference type="PROSITE" id="PS50949">
    <property type="entry name" value="HTH_GNTR"/>
    <property type="match status" value="1"/>
</dbReference>
<dbReference type="InterPro" id="IPR011711">
    <property type="entry name" value="GntR_C"/>
</dbReference>
<dbReference type="Pfam" id="PF00392">
    <property type="entry name" value="GntR"/>
    <property type="match status" value="1"/>
</dbReference>
<comment type="caution">
    <text evidence="5">The sequence shown here is derived from an EMBL/GenBank/DDBJ whole genome shotgun (WGS) entry which is preliminary data.</text>
</comment>
<dbReference type="GO" id="GO:0003700">
    <property type="term" value="F:DNA-binding transcription factor activity"/>
    <property type="evidence" value="ECO:0007669"/>
    <property type="project" value="InterPro"/>
</dbReference>
<dbReference type="SUPFAM" id="SSF48008">
    <property type="entry name" value="GntR ligand-binding domain-like"/>
    <property type="match status" value="1"/>
</dbReference>
<dbReference type="SMART" id="SM00345">
    <property type="entry name" value="HTH_GNTR"/>
    <property type="match status" value="1"/>
</dbReference>
<evidence type="ECO:0000259" key="4">
    <source>
        <dbReference type="PROSITE" id="PS50949"/>
    </source>
</evidence>
<dbReference type="Pfam" id="PF07729">
    <property type="entry name" value="FCD"/>
    <property type="match status" value="1"/>
</dbReference>
<organism evidence="5 6">
    <name type="scientific">Thalassobaculum fulvum</name>
    <dbReference type="NCBI Taxonomy" id="1633335"/>
    <lineage>
        <taxon>Bacteria</taxon>
        <taxon>Pseudomonadati</taxon>
        <taxon>Pseudomonadota</taxon>
        <taxon>Alphaproteobacteria</taxon>
        <taxon>Rhodospirillales</taxon>
        <taxon>Thalassobaculaceae</taxon>
        <taxon>Thalassobaculum</taxon>
    </lineage>
</organism>
<dbReference type="PRINTS" id="PR00035">
    <property type="entry name" value="HTHGNTR"/>
</dbReference>
<dbReference type="Proteomes" id="UP000630353">
    <property type="component" value="Unassembled WGS sequence"/>
</dbReference>
<evidence type="ECO:0000256" key="3">
    <source>
        <dbReference type="ARBA" id="ARBA00023163"/>
    </source>
</evidence>
<dbReference type="InterPro" id="IPR008920">
    <property type="entry name" value="TF_FadR/GntR_C"/>
</dbReference>
<keyword evidence="2" id="KW-0238">DNA-binding</keyword>
<dbReference type="InterPro" id="IPR036390">
    <property type="entry name" value="WH_DNA-bd_sf"/>
</dbReference>